<name>A0AAV1P8J6_SCOSC</name>
<dbReference type="AlphaFoldDB" id="A0AAV1P8J6"/>
<comment type="caution">
    <text evidence="1">The sequence shown here is derived from an EMBL/GenBank/DDBJ whole genome shotgun (WGS) entry which is preliminary data.</text>
</comment>
<organism evidence="1 2">
    <name type="scientific">Scomber scombrus</name>
    <name type="common">Atlantic mackerel</name>
    <name type="synonym">Scomber vernalis</name>
    <dbReference type="NCBI Taxonomy" id="13677"/>
    <lineage>
        <taxon>Eukaryota</taxon>
        <taxon>Metazoa</taxon>
        <taxon>Chordata</taxon>
        <taxon>Craniata</taxon>
        <taxon>Vertebrata</taxon>
        <taxon>Euteleostomi</taxon>
        <taxon>Actinopterygii</taxon>
        <taxon>Neopterygii</taxon>
        <taxon>Teleostei</taxon>
        <taxon>Neoteleostei</taxon>
        <taxon>Acanthomorphata</taxon>
        <taxon>Pelagiaria</taxon>
        <taxon>Scombriformes</taxon>
        <taxon>Scombridae</taxon>
        <taxon>Scomber</taxon>
    </lineage>
</organism>
<dbReference type="EMBL" id="CAWUFR010000116">
    <property type="protein sequence ID" value="CAK6968211.1"/>
    <property type="molecule type" value="Genomic_DNA"/>
</dbReference>
<evidence type="ECO:0000313" key="2">
    <source>
        <dbReference type="Proteomes" id="UP001314229"/>
    </source>
</evidence>
<sequence>MEEVSTLDLCINFHDDTCSIKPSKSQTYFHGEELMVATPPQDAITRSFTVFIISLPVTTGGRYELRGKLIYRDVQGGAIIMSSKFEADWMKYVGVRATRMYMASTP</sequence>
<gene>
    <name evidence="1" type="ORF">FSCOSCO3_A033653</name>
</gene>
<protein>
    <submittedName>
        <fullName evidence="1">Uncharacterized protein</fullName>
    </submittedName>
</protein>
<proteinExistence type="predicted"/>
<accession>A0AAV1P8J6</accession>
<keyword evidence="2" id="KW-1185">Reference proteome</keyword>
<reference evidence="1 2" key="1">
    <citation type="submission" date="2024-01" db="EMBL/GenBank/DDBJ databases">
        <authorList>
            <person name="Alioto T."/>
            <person name="Alioto T."/>
            <person name="Gomez Garrido J."/>
        </authorList>
    </citation>
    <scope>NUCLEOTIDE SEQUENCE [LARGE SCALE GENOMIC DNA]</scope>
</reference>
<feature type="non-terminal residue" evidence="1">
    <location>
        <position position="106"/>
    </location>
</feature>
<evidence type="ECO:0000313" key="1">
    <source>
        <dbReference type="EMBL" id="CAK6968211.1"/>
    </source>
</evidence>
<dbReference type="Proteomes" id="UP001314229">
    <property type="component" value="Unassembled WGS sequence"/>
</dbReference>